<dbReference type="PANTHER" id="PTHR30471">
    <property type="entry name" value="DNA REPAIR PROTEIN RADC"/>
    <property type="match status" value="1"/>
</dbReference>
<keyword evidence="4" id="KW-0378">Hydrolase</keyword>
<evidence type="ECO:0000313" key="9">
    <source>
        <dbReference type="EMBL" id="MST51716.1"/>
    </source>
</evidence>
<dbReference type="PROSITE" id="PS01302">
    <property type="entry name" value="UPF0758"/>
    <property type="match status" value="1"/>
</dbReference>
<dbReference type="InterPro" id="IPR025657">
    <property type="entry name" value="RadC_JAB"/>
</dbReference>
<dbReference type="InterPro" id="IPR020891">
    <property type="entry name" value="UPF0758_CS"/>
</dbReference>
<dbReference type="Pfam" id="PF20582">
    <property type="entry name" value="UPF0758_N"/>
    <property type="match status" value="1"/>
</dbReference>
<evidence type="ECO:0000256" key="3">
    <source>
        <dbReference type="ARBA" id="ARBA00022723"/>
    </source>
</evidence>
<evidence type="ECO:0000256" key="4">
    <source>
        <dbReference type="ARBA" id="ARBA00022801"/>
    </source>
</evidence>
<dbReference type="PANTHER" id="PTHR30471:SF3">
    <property type="entry name" value="UPF0758 PROTEIN YEES-RELATED"/>
    <property type="match status" value="1"/>
</dbReference>
<evidence type="ECO:0000256" key="5">
    <source>
        <dbReference type="ARBA" id="ARBA00022833"/>
    </source>
</evidence>
<dbReference type="Pfam" id="PF04002">
    <property type="entry name" value="RadC"/>
    <property type="match status" value="1"/>
</dbReference>
<dbReference type="Gene3D" id="3.40.140.10">
    <property type="entry name" value="Cytidine Deaminase, domain 2"/>
    <property type="match status" value="1"/>
</dbReference>
<comment type="caution">
    <text evidence="9">The sequence shown here is derived from an EMBL/GenBank/DDBJ whole genome shotgun (WGS) entry which is preliminary data.</text>
</comment>
<evidence type="ECO:0000313" key="10">
    <source>
        <dbReference type="Proteomes" id="UP000474676"/>
    </source>
</evidence>
<protein>
    <submittedName>
        <fullName evidence="9">JAB domain-containing protein</fullName>
    </submittedName>
</protein>
<accession>A0A6L5Y4W6</accession>
<dbReference type="GO" id="GO:0006508">
    <property type="term" value="P:proteolysis"/>
    <property type="evidence" value="ECO:0007669"/>
    <property type="project" value="UniProtKB-KW"/>
</dbReference>
<dbReference type="GeneID" id="303114722"/>
<keyword evidence="2" id="KW-0645">Protease</keyword>
<keyword evidence="10" id="KW-1185">Reference proteome</keyword>
<sequence length="227" mass="24169">MRIKSLPEEERPLEKLARSGQKTLSNAELLALIIHTGTPGGSAIRLAENVLSVCARGLSDLGAIEMEELTSIPGIGKSKAATVLAAIELGKRIATSPGARRLSASSADEVAGLFMETLRYEKKEHFKSVMVNSRGDVISIDDVSVGELSSTVVHPREVFRQAVRRSAAGLIFVHNHPSGDPTPSEEDVLTTKRLIAGGEVLGIRVLDHIVIGDGAYASLRGMGLIEQ</sequence>
<dbReference type="Proteomes" id="UP000474676">
    <property type="component" value="Unassembled WGS sequence"/>
</dbReference>
<evidence type="ECO:0000256" key="7">
    <source>
        <dbReference type="RuleBase" id="RU003797"/>
    </source>
</evidence>
<dbReference type="GO" id="GO:0008237">
    <property type="term" value="F:metallopeptidase activity"/>
    <property type="evidence" value="ECO:0007669"/>
    <property type="project" value="UniProtKB-KW"/>
</dbReference>
<comment type="similarity">
    <text evidence="1 7">Belongs to the UPF0758 family.</text>
</comment>
<evidence type="ECO:0000256" key="6">
    <source>
        <dbReference type="ARBA" id="ARBA00023049"/>
    </source>
</evidence>
<gene>
    <name evidence="9" type="ORF">FYJ64_05245</name>
</gene>
<feature type="domain" description="MPN" evidence="8">
    <location>
        <begin position="103"/>
        <end position="225"/>
    </location>
</feature>
<keyword evidence="5" id="KW-0862">Zinc</keyword>
<organism evidence="9 10">
    <name type="scientific">Hornefia butyriciproducens</name>
    <dbReference type="NCBI Taxonomy" id="2652293"/>
    <lineage>
        <taxon>Bacteria</taxon>
        <taxon>Bacillati</taxon>
        <taxon>Bacillota</taxon>
        <taxon>Clostridia</taxon>
        <taxon>Peptostreptococcales</taxon>
        <taxon>Anaerovoracaceae</taxon>
        <taxon>Hornefia</taxon>
    </lineage>
</organism>
<dbReference type="SUPFAM" id="SSF102712">
    <property type="entry name" value="JAB1/MPN domain"/>
    <property type="match status" value="1"/>
</dbReference>
<evidence type="ECO:0000256" key="2">
    <source>
        <dbReference type="ARBA" id="ARBA00022670"/>
    </source>
</evidence>
<evidence type="ECO:0000259" key="8">
    <source>
        <dbReference type="PROSITE" id="PS50249"/>
    </source>
</evidence>
<dbReference type="AlphaFoldDB" id="A0A6L5Y4W6"/>
<dbReference type="EMBL" id="VUMZ01000004">
    <property type="protein sequence ID" value="MST51716.1"/>
    <property type="molecule type" value="Genomic_DNA"/>
</dbReference>
<dbReference type="InterPro" id="IPR001405">
    <property type="entry name" value="UPF0758"/>
</dbReference>
<dbReference type="CDD" id="cd08071">
    <property type="entry name" value="MPN_DUF2466"/>
    <property type="match status" value="1"/>
</dbReference>
<proteinExistence type="inferred from homology"/>
<dbReference type="RefSeq" id="WP_154574167.1">
    <property type="nucleotide sequence ID" value="NZ_JAQXGS010000026.1"/>
</dbReference>
<name>A0A6L5Y4W6_9FIRM</name>
<dbReference type="PROSITE" id="PS50249">
    <property type="entry name" value="MPN"/>
    <property type="match status" value="1"/>
</dbReference>
<evidence type="ECO:0000256" key="1">
    <source>
        <dbReference type="ARBA" id="ARBA00010243"/>
    </source>
</evidence>
<dbReference type="NCBIfam" id="TIGR00608">
    <property type="entry name" value="radc"/>
    <property type="match status" value="1"/>
</dbReference>
<keyword evidence="3" id="KW-0479">Metal-binding</keyword>
<keyword evidence="6" id="KW-0482">Metalloprotease</keyword>
<dbReference type="NCBIfam" id="NF000642">
    <property type="entry name" value="PRK00024.1"/>
    <property type="match status" value="1"/>
</dbReference>
<reference evidence="9 10" key="1">
    <citation type="submission" date="2019-08" db="EMBL/GenBank/DDBJ databases">
        <title>In-depth cultivation of the pig gut microbiome towards novel bacterial diversity and tailored functional studies.</title>
        <authorList>
            <person name="Wylensek D."/>
            <person name="Hitch T.C.A."/>
            <person name="Clavel T."/>
        </authorList>
    </citation>
    <scope>NUCLEOTIDE SEQUENCE [LARGE SCALE GENOMIC DNA]</scope>
    <source>
        <strain evidence="9 10">WCA-MUC-591-APC-3H</strain>
    </source>
</reference>
<dbReference type="GO" id="GO:0046872">
    <property type="term" value="F:metal ion binding"/>
    <property type="evidence" value="ECO:0007669"/>
    <property type="project" value="UniProtKB-KW"/>
</dbReference>
<dbReference type="InterPro" id="IPR046778">
    <property type="entry name" value="UPF0758_N"/>
</dbReference>
<dbReference type="InterPro" id="IPR037518">
    <property type="entry name" value="MPN"/>
</dbReference>